<name>A0A438ILY7_VITVI</name>
<evidence type="ECO:0000313" key="4">
    <source>
        <dbReference type="EMBL" id="RVW97728.1"/>
    </source>
</evidence>
<sequence length="393" mass="44891">MVVAGIAAGGGGWADMRSLSLQVITGRWSVVFASFLIMSAAGTTYMFGLGTKRWDPSRAHKPDYAPMGCAISWRSPEFFWLLYDMAWRDSENSQAPSMAHVSLHMHRCKFPGFCQHQIAGDLSWLPAAISFAFIRTIRVMKVTRQENELKVFYKFLYISLGFAGFLMIIIIVEKQLTSSQKEFKLWKIKQQSLSETSELTTITDKLNTETSSSSLPPESAASTSSLTEQPSSQKEVSCFSNVFRPPDKGEDSHHTSSSFQHRHVCSILCYNLRHWIGDRLRQVQVPPPFDTHTHPPPPLMCWPSPHRLQHQGWSLRSINNYRLLLRCSMANTLRQSFLKFLALNTTPHCTILVQWLAQWVPIYTMCWCPDVYKIKRQKRKWQLGGSKGILVRT</sequence>
<comment type="caution">
    <text evidence="4">The sequence shown here is derived from an EMBL/GenBank/DDBJ whole genome shotgun (WGS) entry which is preliminary data.</text>
</comment>
<evidence type="ECO:0000256" key="1">
    <source>
        <dbReference type="SAM" id="MobiDB-lite"/>
    </source>
</evidence>
<proteinExistence type="predicted"/>
<accession>A0A438ILY7</accession>
<feature type="region of interest" description="Disordered" evidence="1">
    <location>
        <begin position="206"/>
        <end position="235"/>
    </location>
</feature>
<dbReference type="EMBL" id="QGNW01000098">
    <property type="protein sequence ID" value="RVW97728.1"/>
    <property type="molecule type" value="Genomic_DNA"/>
</dbReference>
<reference evidence="4 5" key="1">
    <citation type="journal article" date="2018" name="PLoS Genet.">
        <title>Population sequencing reveals clonal diversity and ancestral inbreeding in the grapevine cultivar Chardonnay.</title>
        <authorList>
            <person name="Roach M.J."/>
            <person name="Johnson D.L."/>
            <person name="Bohlmann J."/>
            <person name="van Vuuren H.J."/>
            <person name="Jones S.J."/>
            <person name="Pretorius I.S."/>
            <person name="Schmidt S.A."/>
            <person name="Borneman A.R."/>
        </authorList>
    </citation>
    <scope>NUCLEOTIDE SEQUENCE [LARGE SCALE GENOMIC DNA]</scope>
    <source>
        <strain evidence="5">cv. Chardonnay</strain>
        <tissue evidence="4">Leaf</tissue>
    </source>
</reference>
<protein>
    <recommendedName>
        <fullName evidence="3">Nodulin-like domain-containing protein</fullName>
    </recommendedName>
</protein>
<feature type="transmembrane region" description="Helical" evidence="2">
    <location>
        <begin position="151"/>
        <end position="172"/>
    </location>
</feature>
<keyword evidence="2" id="KW-0472">Membrane</keyword>
<dbReference type="Proteomes" id="UP000288805">
    <property type="component" value="Unassembled WGS sequence"/>
</dbReference>
<feature type="domain" description="Nodulin-like" evidence="3">
    <location>
        <begin position="123"/>
        <end position="183"/>
    </location>
</feature>
<evidence type="ECO:0000259" key="3">
    <source>
        <dbReference type="Pfam" id="PF06813"/>
    </source>
</evidence>
<dbReference type="AlphaFoldDB" id="A0A438ILY7"/>
<organism evidence="4 5">
    <name type="scientific">Vitis vinifera</name>
    <name type="common">Grape</name>
    <dbReference type="NCBI Taxonomy" id="29760"/>
    <lineage>
        <taxon>Eukaryota</taxon>
        <taxon>Viridiplantae</taxon>
        <taxon>Streptophyta</taxon>
        <taxon>Embryophyta</taxon>
        <taxon>Tracheophyta</taxon>
        <taxon>Spermatophyta</taxon>
        <taxon>Magnoliopsida</taxon>
        <taxon>eudicotyledons</taxon>
        <taxon>Gunneridae</taxon>
        <taxon>Pentapetalae</taxon>
        <taxon>rosids</taxon>
        <taxon>Vitales</taxon>
        <taxon>Vitaceae</taxon>
        <taxon>Viteae</taxon>
        <taxon>Vitis</taxon>
    </lineage>
</organism>
<gene>
    <name evidence="4" type="ORF">CK203_028031</name>
</gene>
<dbReference type="InterPro" id="IPR010658">
    <property type="entry name" value="Nodulin-like"/>
</dbReference>
<keyword evidence="2" id="KW-1133">Transmembrane helix</keyword>
<dbReference type="Pfam" id="PF06813">
    <property type="entry name" value="Nodulin-like"/>
    <property type="match status" value="1"/>
</dbReference>
<evidence type="ECO:0000256" key="2">
    <source>
        <dbReference type="SAM" id="Phobius"/>
    </source>
</evidence>
<feature type="transmembrane region" description="Helical" evidence="2">
    <location>
        <begin position="28"/>
        <end position="48"/>
    </location>
</feature>
<keyword evidence="2" id="KW-0812">Transmembrane</keyword>
<feature type="compositionally biased region" description="Low complexity" evidence="1">
    <location>
        <begin position="208"/>
        <end position="227"/>
    </location>
</feature>
<evidence type="ECO:0000313" key="5">
    <source>
        <dbReference type="Proteomes" id="UP000288805"/>
    </source>
</evidence>